<keyword evidence="20" id="KW-1185">Reference proteome</keyword>
<comment type="subcellular location">
    <subcellularLocation>
        <location evidence="1">Cell surface</location>
    </subcellularLocation>
    <subcellularLocation>
        <location evidence="2">Cytoplasm</location>
    </subcellularLocation>
    <subcellularLocation>
        <location evidence="3">Secreted</location>
    </subcellularLocation>
    <subcellularLocation>
        <location evidence="14">Synapse</location>
    </subcellularLocation>
</comment>
<dbReference type="GO" id="GO:0005737">
    <property type="term" value="C:cytoplasm"/>
    <property type="evidence" value="ECO:0007669"/>
    <property type="project" value="UniProtKB-SubCell"/>
</dbReference>
<dbReference type="GO" id="GO:0009986">
    <property type="term" value="C:cell surface"/>
    <property type="evidence" value="ECO:0007669"/>
    <property type="project" value="UniProtKB-SubCell"/>
</dbReference>
<protein>
    <recommendedName>
        <fullName evidence="4">Sushi repeat-containing protein SRPX2</fullName>
    </recommendedName>
</protein>
<name>A0AAD1T1A1_PELCU</name>
<organism evidence="19 20">
    <name type="scientific">Pelobates cultripes</name>
    <name type="common">Western spadefoot toad</name>
    <dbReference type="NCBI Taxonomy" id="61616"/>
    <lineage>
        <taxon>Eukaryota</taxon>
        <taxon>Metazoa</taxon>
        <taxon>Chordata</taxon>
        <taxon>Craniata</taxon>
        <taxon>Vertebrata</taxon>
        <taxon>Euteleostomi</taxon>
        <taxon>Amphibia</taxon>
        <taxon>Batrachia</taxon>
        <taxon>Anura</taxon>
        <taxon>Pelobatoidea</taxon>
        <taxon>Pelobatidae</taxon>
        <taxon>Pelobates</taxon>
    </lineage>
</organism>
<sequence length="464" mass="52416">MEQSIPLLLLALIKLVTSLYYEGSGYAADESYNNEVHIEQRPSTPFLDYRAPRWCYDFNIQDGEAACYSPRGGTYRSTLGTRCRLSCDQGYRLLGQSSVQCLPSRRWSGNAYCRRIYKNLCHVLPALPHGSYHCSDGVSEGSRCDYTCASGYQIEGDRSRICMEDGLWSGAEPVCVDVDPPKIQCPTSRVKFAEPEKLTAVVYWGRPQVKDTADGVITRVTLRGPEPGSEFPEGEHVIRYTAYDQAHNRASCKFIVKVQVRRCPILSPPLHGYITCSSAGNNYGANCEYLCEGGYERQGPASRVCLFSQQWAGTPATCTRMKINVNMNSAGGFIDQFFEKQRLLIISAPSSSDRYYRLQSSALQSANCGFEQRQVVVVELVGEEPNEVGRVREQQLSHDLIEQIRQALHMTRSYFNMVLLDKYGVDRERYRDPIGSDEIFTYIDTYLLSSQEMTQLEAKRENCE</sequence>
<feature type="disulfide bond" evidence="15">
    <location>
        <begin position="148"/>
        <end position="175"/>
    </location>
</feature>
<dbReference type="GO" id="GO:0005576">
    <property type="term" value="C:extracellular region"/>
    <property type="evidence" value="ECO:0007669"/>
    <property type="project" value="UniProtKB-SubCell"/>
</dbReference>
<dbReference type="GO" id="GO:0098609">
    <property type="term" value="P:cell-cell adhesion"/>
    <property type="evidence" value="ECO:0007669"/>
    <property type="project" value="TreeGrafter"/>
</dbReference>
<proteinExistence type="predicted"/>
<feature type="domain" description="HYR" evidence="17">
    <location>
        <begin position="176"/>
        <end position="260"/>
    </location>
</feature>
<evidence type="ECO:0000256" key="5">
    <source>
        <dbReference type="ARBA" id="ARBA00022490"/>
    </source>
</evidence>
<dbReference type="CDD" id="cd00033">
    <property type="entry name" value="CCP"/>
    <property type="match status" value="3"/>
</dbReference>
<keyword evidence="11" id="KW-0130">Cell adhesion</keyword>
<evidence type="ECO:0000259" key="18">
    <source>
        <dbReference type="PROSITE" id="PS50923"/>
    </source>
</evidence>
<dbReference type="InterPro" id="IPR043555">
    <property type="entry name" value="SRPX-like"/>
</dbReference>
<feature type="chain" id="PRO_5042085128" description="Sushi repeat-containing protein SRPX2" evidence="16">
    <location>
        <begin position="19"/>
        <end position="464"/>
    </location>
</feature>
<dbReference type="GO" id="GO:0005102">
    <property type="term" value="F:signaling receptor binding"/>
    <property type="evidence" value="ECO:0007669"/>
    <property type="project" value="TreeGrafter"/>
</dbReference>
<accession>A0AAD1T1A1</accession>
<dbReference type="EMBL" id="OW240920">
    <property type="protein sequence ID" value="CAH2314881.1"/>
    <property type="molecule type" value="Genomic_DNA"/>
</dbReference>
<evidence type="ECO:0000259" key="17">
    <source>
        <dbReference type="PROSITE" id="PS50825"/>
    </source>
</evidence>
<keyword evidence="13 15" id="KW-1015">Disulfide bond</keyword>
<keyword evidence="12" id="KW-0770">Synapse</keyword>
<dbReference type="InterPro" id="IPR025232">
    <property type="entry name" value="DUF4174"/>
</dbReference>
<keyword evidence="5" id="KW-0963">Cytoplasm</keyword>
<dbReference type="Pfam" id="PF00084">
    <property type="entry name" value="Sushi"/>
    <property type="match status" value="3"/>
</dbReference>
<evidence type="ECO:0000256" key="3">
    <source>
        <dbReference type="ARBA" id="ARBA00004613"/>
    </source>
</evidence>
<dbReference type="Pfam" id="PF13778">
    <property type="entry name" value="DUF4174"/>
    <property type="match status" value="1"/>
</dbReference>
<dbReference type="SUPFAM" id="SSF57535">
    <property type="entry name" value="Complement control module/SCR domain"/>
    <property type="match status" value="3"/>
</dbReference>
<keyword evidence="7" id="KW-0037">Angiogenesis</keyword>
<evidence type="ECO:0000256" key="8">
    <source>
        <dbReference type="ARBA" id="ARBA00022659"/>
    </source>
</evidence>
<dbReference type="AlphaFoldDB" id="A0AAD1T1A1"/>
<gene>
    <name evidence="19" type="ORF">PECUL_23A054754</name>
</gene>
<dbReference type="FunFam" id="2.10.70.10:FF:000024">
    <property type="entry name" value="Sushi repeat-containing protein SRPX"/>
    <property type="match status" value="1"/>
</dbReference>
<reference evidence="19" key="1">
    <citation type="submission" date="2022-03" db="EMBL/GenBank/DDBJ databases">
        <authorList>
            <person name="Alioto T."/>
            <person name="Alioto T."/>
            <person name="Gomez Garrido J."/>
        </authorList>
    </citation>
    <scope>NUCLEOTIDE SEQUENCE</scope>
</reference>
<evidence type="ECO:0000256" key="7">
    <source>
        <dbReference type="ARBA" id="ARBA00022657"/>
    </source>
</evidence>
<evidence type="ECO:0000256" key="16">
    <source>
        <dbReference type="SAM" id="SignalP"/>
    </source>
</evidence>
<feature type="disulfide bond" evidence="15">
    <location>
        <begin position="291"/>
        <end position="318"/>
    </location>
</feature>
<dbReference type="Proteomes" id="UP001295444">
    <property type="component" value="Chromosome 09"/>
</dbReference>
<dbReference type="InterPro" id="IPR035976">
    <property type="entry name" value="Sushi/SCR/CCP_sf"/>
</dbReference>
<evidence type="ECO:0000256" key="2">
    <source>
        <dbReference type="ARBA" id="ARBA00004496"/>
    </source>
</evidence>
<dbReference type="PANTHER" id="PTHR46343:SF3">
    <property type="entry name" value="SUSHI REPEAT-CONTAINING PROTEIN SRPX2"/>
    <property type="match status" value="1"/>
</dbReference>
<evidence type="ECO:0000313" key="20">
    <source>
        <dbReference type="Proteomes" id="UP001295444"/>
    </source>
</evidence>
<dbReference type="GO" id="GO:0090050">
    <property type="term" value="P:positive regulation of cell migration involved in sprouting angiogenesis"/>
    <property type="evidence" value="ECO:0007669"/>
    <property type="project" value="TreeGrafter"/>
</dbReference>
<dbReference type="InterPro" id="IPR003410">
    <property type="entry name" value="HYR_dom"/>
</dbReference>
<dbReference type="FunFam" id="2.10.70.10:FF:000058">
    <property type="entry name" value="sushi repeat-containing protein SRPX2"/>
    <property type="match status" value="1"/>
</dbReference>
<comment type="caution">
    <text evidence="15">Lacks conserved residue(s) required for the propagation of feature annotation.</text>
</comment>
<evidence type="ECO:0000256" key="6">
    <source>
        <dbReference type="ARBA" id="ARBA00022525"/>
    </source>
</evidence>
<keyword evidence="10" id="KW-0677">Repeat</keyword>
<evidence type="ECO:0000256" key="1">
    <source>
        <dbReference type="ARBA" id="ARBA00004241"/>
    </source>
</evidence>
<dbReference type="PROSITE" id="PS50825">
    <property type="entry name" value="HYR"/>
    <property type="match status" value="1"/>
</dbReference>
<dbReference type="SMART" id="SM00032">
    <property type="entry name" value="CCP"/>
    <property type="match status" value="3"/>
</dbReference>
<evidence type="ECO:0000256" key="4">
    <source>
        <dbReference type="ARBA" id="ARBA00014594"/>
    </source>
</evidence>
<evidence type="ECO:0000256" key="9">
    <source>
        <dbReference type="ARBA" id="ARBA00022729"/>
    </source>
</evidence>
<dbReference type="GO" id="GO:0001525">
    <property type="term" value="P:angiogenesis"/>
    <property type="evidence" value="ECO:0007669"/>
    <property type="project" value="UniProtKB-KW"/>
</dbReference>
<evidence type="ECO:0000256" key="11">
    <source>
        <dbReference type="ARBA" id="ARBA00022889"/>
    </source>
</evidence>
<evidence type="ECO:0000256" key="12">
    <source>
        <dbReference type="ARBA" id="ARBA00023018"/>
    </source>
</evidence>
<dbReference type="GO" id="GO:0045202">
    <property type="term" value="C:synapse"/>
    <property type="evidence" value="ECO:0007669"/>
    <property type="project" value="UniProtKB-SubCell"/>
</dbReference>
<keyword evidence="8 15" id="KW-0768">Sushi</keyword>
<dbReference type="GO" id="GO:0051965">
    <property type="term" value="P:positive regulation of synapse assembly"/>
    <property type="evidence" value="ECO:0007669"/>
    <property type="project" value="TreeGrafter"/>
</dbReference>
<evidence type="ECO:0000313" key="19">
    <source>
        <dbReference type="EMBL" id="CAH2314881.1"/>
    </source>
</evidence>
<dbReference type="InterPro" id="IPR000436">
    <property type="entry name" value="Sushi_SCR_CCP_dom"/>
</dbReference>
<dbReference type="Pfam" id="PF02494">
    <property type="entry name" value="HYR"/>
    <property type="match status" value="1"/>
</dbReference>
<feature type="domain" description="Sushi" evidence="18">
    <location>
        <begin position="65"/>
        <end position="115"/>
    </location>
</feature>
<feature type="domain" description="Sushi" evidence="18">
    <location>
        <begin position="261"/>
        <end position="320"/>
    </location>
</feature>
<evidence type="ECO:0000256" key="14">
    <source>
        <dbReference type="ARBA" id="ARBA00034103"/>
    </source>
</evidence>
<feature type="signal peptide" evidence="16">
    <location>
        <begin position="1"/>
        <end position="18"/>
    </location>
</feature>
<dbReference type="PROSITE" id="PS50923">
    <property type="entry name" value="SUSHI"/>
    <property type="match status" value="3"/>
</dbReference>
<keyword evidence="6" id="KW-0964">Secreted</keyword>
<evidence type="ECO:0000256" key="10">
    <source>
        <dbReference type="ARBA" id="ARBA00022737"/>
    </source>
</evidence>
<keyword evidence="9 16" id="KW-0732">Signal</keyword>
<evidence type="ECO:0000256" key="13">
    <source>
        <dbReference type="ARBA" id="ARBA00023157"/>
    </source>
</evidence>
<feature type="domain" description="Sushi" evidence="18">
    <location>
        <begin position="119"/>
        <end position="177"/>
    </location>
</feature>
<evidence type="ECO:0000256" key="15">
    <source>
        <dbReference type="PROSITE-ProRule" id="PRU00302"/>
    </source>
</evidence>
<dbReference type="PANTHER" id="PTHR46343">
    <property type="entry name" value="HYR DOMAIN-CONTAINING PROTEIN"/>
    <property type="match status" value="1"/>
</dbReference>
<dbReference type="Gene3D" id="2.10.70.10">
    <property type="entry name" value="Complement Module, domain 1"/>
    <property type="match status" value="3"/>
</dbReference>